<dbReference type="GO" id="GO:0016887">
    <property type="term" value="F:ATP hydrolysis activity"/>
    <property type="evidence" value="ECO:0007669"/>
    <property type="project" value="InterPro"/>
</dbReference>
<evidence type="ECO:0000256" key="3">
    <source>
        <dbReference type="ARBA" id="ARBA00022840"/>
    </source>
</evidence>
<dbReference type="PROSITE" id="PS00211">
    <property type="entry name" value="ABC_TRANSPORTER_1"/>
    <property type="match status" value="1"/>
</dbReference>
<evidence type="ECO:0000313" key="5">
    <source>
        <dbReference type="EMBL" id="PJE59667.1"/>
    </source>
</evidence>
<dbReference type="GO" id="GO:0022857">
    <property type="term" value="F:transmembrane transporter activity"/>
    <property type="evidence" value="ECO:0007669"/>
    <property type="project" value="TreeGrafter"/>
</dbReference>
<dbReference type="InterPro" id="IPR017871">
    <property type="entry name" value="ABC_transporter-like_CS"/>
</dbReference>
<reference evidence="6" key="1">
    <citation type="submission" date="2017-09" db="EMBL/GenBank/DDBJ databases">
        <title>Depth-based differentiation of microbial function through sediment-hosted aquifers and enrichment of novel symbionts in the deep terrestrial subsurface.</title>
        <authorList>
            <person name="Probst A.J."/>
            <person name="Ladd B."/>
            <person name="Jarett J.K."/>
            <person name="Geller-Mcgrath D.E."/>
            <person name="Sieber C.M.K."/>
            <person name="Emerson J.B."/>
            <person name="Anantharaman K."/>
            <person name="Thomas B.C."/>
            <person name="Malmstrom R."/>
            <person name="Stieglmeier M."/>
            <person name="Klingl A."/>
            <person name="Woyke T."/>
            <person name="Ryan C.M."/>
            <person name="Banfield J.F."/>
        </authorList>
    </citation>
    <scope>NUCLEOTIDE SEQUENCE [LARGE SCALE GENOMIC DNA]</scope>
</reference>
<sequence>MELLKLNKITKTYRNPGSQVETQALEEISFALNEGEFLSIMGPSGSGKSTLMHIMGLLDRPSSGELFLRGQAVGQLTDDQAARIRNKEIGFVFQSFNLLPRVSVLENIILPLSYVGLAANQEKEMAQKVIAAVGMEHRQNFLPNQLSGGEQQRAAIARALVNNPSIIFADEPTGNLDSKSGQQVMTILQKLNKEGKTVVLVTHEQATAQHGTRMLQLKDGRLISDMPITNRRLAENEDGLGK</sequence>
<accession>A0A2M8KID0</accession>
<dbReference type="PROSITE" id="PS50893">
    <property type="entry name" value="ABC_TRANSPORTER_2"/>
    <property type="match status" value="1"/>
</dbReference>
<keyword evidence="3 5" id="KW-0067">ATP-binding</keyword>
<organism evidence="5 6">
    <name type="scientific">Candidatus Portnoybacteria bacterium CG10_big_fil_rev_8_21_14_0_10_44_7</name>
    <dbReference type="NCBI Taxonomy" id="1974816"/>
    <lineage>
        <taxon>Bacteria</taxon>
        <taxon>Candidatus Portnoyibacteriota</taxon>
    </lineage>
</organism>
<comment type="caution">
    <text evidence="5">The sequence shown here is derived from an EMBL/GenBank/DDBJ whole genome shotgun (WGS) entry which is preliminary data.</text>
</comment>
<dbReference type="CDD" id="cd03255">
    <property type="entry name" value="ABC_MJ0796_LolCDE_FtsE"/>
    <property type="match status" value="1"/>
</dbReference>
<dbReference type="PANTHER" id="PTHR24220:SF86">
    <property type="entry name" value="ABC TRANSPORTER ABCH.1"/>
    <property type="match status" value="1"/>
</dbReference>
<dbReference type="SUPFAM" id="SSF52540">
    <property type="entry name" value="P-loop containing nucleoside triphosphate hydrolases"/>
    <property type="match status" value="1"/>
</dbReference>
<dbReference type="Gene3D" id="3.40.50.300">
    <property type="entry name" value="P-loop containing nucleotide triphosphate hydrolases"/>
    <property type="match status" value="1"/>
</dbReference>
<dbReference type="GO" id="GO:0098796">
    <property type="term" value="C:membrane protein complex"/>
    <property type="evidence" value="ECO:0007669"/>
    <property type="project" value="UniProtKB-ARBA"/>
</dbReference>
<dbReference type="Pfam" id="PF00005">
    <property type="entry name" value="ABC_tran"/>
    <property type="match status" value="1"/>
</dbReference>
<dbReference type="GO" id="GO:0005886">
    <property type="term" value="C:plasma membrane"/>
    <property type="evidence" value="ECO:0007669"/>
    <property type="project" value="TreeGrafter"/>
</dbReference>
<dbReference type="InterPro" id="IPR003439">
    <property type="entry name" value="ABC_transporter-like_ATP-bd"/>
</dbReference>
<dbReference type="SMART" id="SM00382">
    <property type="entry name" value="AAA"/>
    <property type="match status" value="1"/>
</dbReference>
<dbReference type="InterPro" id="IPR003593">
    <property type="entry name" value="AAA+_ATPase"/>
</dbReference>
<dbReference type="GO" id="GO:0005524">
    <property type="term" value="F:ATP binding"/>
    <property type="evidence" value="ECO:0007669"/>
    <property type="project" value="UniProtKB-KW"/>
</dbReference>
<dbReference type="AlphaFoldDB" id="A0A2M8KID0"/>
<dbReference type="FunFam" id="3.40.50.300:FF:000032">
    <property type="entry name" value="Export ABC transporter ATP-binding protein"/>
    <property type="match status" value="1"/>
</dbReference>
<dbReference type="InterPro" id="IPR017911">
    <property type="entry name" value="MacB-like_ATP-bd"/>
</dbReference>
<evidence type="ECO:0000313" key="6">
    <source>
        <dbReference type="Proteomes" id="UP000231086"/>
    </source>
</evidence>
<dbReference type="InterPro" id="IPR027417">
    <property type="entry name" value="P-loop_NTPase"/>
</dbReference>
<protein>
    <submittedName>
        <fullName evidence="5">Macrolide ABC transporter ATP-binding protein</fullName>
    </submittedName>
</protein>
<dbReference type="PANTHER" id="PTHR24220">
    <property type="entry name" value="IMPORT ATP-BINDING PROTEIN"/>
    <property type="match status" value="1"/>
</dbReference>
<proteinExistence type="predicted"/>
<dbReference type="EMBL" id="PFEA01000046">
    <property type="protein sequence ID" value="PJE59667.1"/>
    <property type="molecule type" value="Genomic_DNA"/>
</dbReference>
<evidence type="ECO:0000259" key="4">
    <source>
        <dbReference type="PROSITE" id="PS50893"/>
    </source>
</evidence>
<dbReference type="Proteomes" id="UP000231086">
    <property type="component" value="Unassembled WGS sequence"/>
</dbReference>
<keyword evidence="1" id="KW-0813">Transport</keyword>
<gene>
    <name evidence="5" type="ORF">COU85_02400</name>
</gene>
<keyword evidence="2" id="KW-0547">Nucleotide-binding</keyword>
<evidence type="ECO:0000256" key="2">
    <source>
        <dbReference type="ARBA" id="ARBA00022741"/>
    </source>
</evidence>
<feature type="domain" description="ABC transporter" evidence="4">
    <location>
        <begin position="4"/>
        <end position="236"/>
    </location>
</feature>
<dbReference type="InterPro" id="IPR015854">
    <property type="entry name" value="ABC_transpr_LolD-like"/>
</dbReference>
<name>A0A2M8KID0_9BACT</name>
<evidence type="ECO:0000256" key="1">
    <source>
        <dbReference type="ARBA" id="ARBA00022448"/>
    </source>
</evidence>